<accession>A0A2P5A7B3</accession>
<keyword evidence="2" id="KW-1185">Reference proteome</keyword>
<proteinExistence type="predicted"/>
<gene>
    <name evidence="1" type="ORF">PanWU01x14_361480</name>
</gene>
<organism evidence="1 2">
    <name type="scientific">Parasponia andersonii</name>
    <name type="common">Sponia andersonii</name>
    <dbReference type="NCBI Taxonomy" id="3476"/>
    <lineage>
        <taxon>Eukaryota</taxon>
        <taxon>Viridiplantae</taxon>
        <taxon>Streptophyta</taxon>
        <taxon>Embryophyta</taxon>
        <taxon>Tracheophyta</taxon>
        <taxon>Spermatophyta</taxon>
        <taxon>Magnoliopsida</taxon>
        <taxon>eudicotyledons</taxon>
        <taxon>Gunneridae</taxon>
        <taxon>Pentapetalae</taxon>
        <taxon>rosids</taxon>
        <taxon>fabids</taxon>
        <taxon>Rosales</taxon>
        <taxon>Cannabaceae</taxon>
        <taxon>Parasponia</taxon>
    </lineage>
</organism>
<dbReference type="Proteomes" id="UP000237105">
    <property type="component" value="Unassembled WGS sequence"/>
</dbReference>
<dbReference type="OrthoDB" id="10564202at2759"/>
<dbReference type="EMBL" id="JXTB01000819">
    <property type="protein sequence ID" value="PON32424.1"/>
    <property type="molecule type" value="Genomic_DNA"/>
</dbReference>
<sequence>MWVFHPRTRINYIAVDNKVLHLGDKVQVANLVPVMKSLYYALVLGGSCPIPLVVDEDEPLVQQTCHFVYWSREFGFQKVARPWILTISGRVNNELSLENSGDNHFCILVILGIS</sequence>
<evidence type="ECO:0000313" key="1">
    <source>
        <dbReference type="EMBL" id="PON32424.1"/>
    </source>
</evidence>
<evidence type="ECO:0000313" key="2">
    <source>
        <dbReference type="Proteomes" id="UP000237105"/>
    </source>
</evidence>
<protein>
    <submittedName>
        <fullName evidence="1">Uncharacterized protein</fullName>
    </submittedName>
</protein>
<reference evidence="2" key="1">
    <citation type="submission" date="2016-06" db="EMBL/GenBank/DDBJ databases">
        <title>Parallel loss of symbiosis genes in relatives of nitrogen-fixing non-legume Parasponia.</title>
        <authorList>
            <person name="Van Velzen R."/>
            <person name="Holmer R."/>
            <person name="Bu F."/>
            <person name="Rutten L."/>
            <person name="Van Zeijl A."/>
            <person name="Liu W."/>
            <person name="Santuari L."/>
            <person name="Cao Q."/>
            <person name="Sharma T."/>
            <person name="Shen D."/>
            <person name="Roswanjaya Y."/>
            <person name="Wardhani T."/>
            <person name="Kalhor M.S."/>
            <person name="Jansen J."/>
            <person name="Van den Hoogen J."/>
            <person name="Gungor B."/>
            <person name="Hartog M."/>
            <person name="Hontelez J."/>
            <person name="Verver J."/>
            <person name="Yang W.-C."/>
            <person name="Schijlen E."/>
            <person name="Repin R."/>
            <person name="Schilthuizen M."/>
            <person name="Schranz E."/>
            <person name="Heidstra R."/>
            <person name="Miyata K."/>
            <person name="Fedorova E."/>
            <person name="Kohlen W."/>
            <person name="Bisseling T."/>
            <person name="Smit S."/>
            <person name="Geurts R."/>
        </authorList>
    </citation>
    <scope>NUCLEOTIDE SEQUENCE [LARGE SCALE GENOMIC DNA]</scope>
    <source>
        <strain evidence="2">cv. WU1-14</strain>
    </source>
</reference>
<name>A0A2P5A7B3_PARAD</name>
<dbReference type="AlphaFoldDB" id="A0A2P5A7B3"/>
<comment type="caution">
    <text evidence="1">The sequence shown here is derived from an EMBL/GenBank/DDBJ whole genome shotgun (WGS) entry which is preliminary data.</text>
</comment>